<dbReference type="InterPro" id="IPR009822">
    <property type="entry name" value="YaeQ"/>
</dbReference>
<evidence type="ECO:0000313" key="1">
    <source>
        <dbReference type="EMBL" id="WIM06073.1"/>
    </source>
</evidence>
<dbReference type="PIRSF" id="PIRSF011484">
    <property type="entry name" value="YaeQ"/>
    <property type="match status" value="1"/>
</dbReference>
<sequence length="185" mass="20949">MALKSTIFKIELQLADLDRNRYQTHSLTLARHPSETDERMMVRLIAFALHADPALEFGKGLSADDEPDLWRKDLTGTIEQWIEIGLPDEKRLRKARGRAAEVCVVSYGGRAADLWWEQGQPALRKLDKLSVINLPGDQTKSLASHAVRTMSINCTIQEGDLLLVMGEETFHLVPEYRLRPSGSRR</sequence>
<dbReference type="SUPFAM" id="SSF52980">
    <property type="entry name" value="Restriction endonuclease-like"/>
    <property type="match status" value="1"/>
</dbReference>
<dbReference type="PANTHER" id="PTHR38784">
    <property type="entry name" value="SUCROSE PHOSPHORYLASE"/>
    <property type="match status" value="1"/>
</dbReference>
<dbReference type="PANTHER" id="PTHR38784:SF1">
    <property type="entry name" value="SUCROSE PHOSPHORYLASE"/>
    <property type="match status" value="1"/>
</dbReference>
<dbReference type="InterPro" id="IPR038590">
    <property type="entry name" value="YaeQ_sf"/>
</dbReference>
<proteinExistence type="predicted"/>
<dbReference type="CDD" id="cd22368">
    <property type="entry name" value="YaeQ-like"/>
    <property type="match status" value="1"/>
</dbReference>
<protein>
    <submittedName>
        <fullName evidence="1">YaeQ family protein</fullName>
    </submittedName>
</protein>
<dbReference type="Proteomes" id="UP001234916">
    <property type="component" value="Chromosome"/>
</dbReference>
<accession>A0AA49IYI3</accession>
<dbReference type="KEGG" id="npv:OHM77_01925"/>
<name>A0AA49IYI3_9PROT</name>
<dbReference type="InterPro" id="IPR011335">
    <property type="entry name" value="Restrct_endonuc-II-like"/>
</dbReference>
<organism evidence="1">
    <name type="scientific">Candidatus Nitricoxidivorans perseverans</name>
    <dbReference type="NCBI Taxonomy" id="2975601"/>
    <lineage>
        <taxon>Bacteria</taxon>
        <taxon>Pseudomonadati</taxon>
        <taxon>Pseudomonadota</taxon>
        <taxon>Betaproteobacteria</taxon>
        <taxon>Nitrosomonadales</taxon>
        <taxon>Sterolibacteriaceae</taxon>
        <taxon>Candidatus Nitricoxidivorans</taxon>
    </lineage>
</organism>
<dbReference type="EMBL" id="CP107246">
    <property type="protein sequence ID" value="WIM06073.1"/>
    <property type="molecule type" value="Genomic_DNA"/>
</dbReference>
<gene>
    <name evidence="1" type="ORF">OHM77_01925</name>
</gene>
<dbReference type="Pfam" id="PF07152">
    <property type="entry name" value="YaeQ"/>
    <property type="match status" value="1"/>
</dbReference>
<dbReference type="AlphaFoldDB" id="A0AA49IYI3"/>
<dbReference type="Gene3D" id="3.10.640.10">
    <property type="entry name" value="Restriction endonuclease-like alpha-beta roll domain"/>
    <property type="match status" value="1"/>
</dbReference>
<reference evidence="1" key="1">
    <citation type="journal article" date="2023" name="Nat. Microbiol.">
        <title>Enrichment and characterization of a nitric oxide-reducing microbial community in a continuous bioreactor.</title>
        <authorList>
            <person name="Garrido-Amador P."/>
            <person name="Stortenbeker N."/>
            <person name="Wessels H.J.C.T."/>
            <person name="Speth D.R."/>
            <person name="Garcia-Heredia I."/>
            <person name="Kartal B."/>
        </authorList>
    </citation>
    <scope>NUCLEOTIDE SEQUENCE</scope>
    <source>
        <strain evidence="1">MAG1</strain>
    </source>
</reference>
<dbReference type="SMART" id="SM01322">
    <property type="entry name" value="YaeQ"/>
    <property type="match status" value="1"/>
</dbReference>